<evidence type="ECO:0000313" key="1">
    <source>
        <dbReference type="EMBL" id="QET01775.1"/>
    </source>
</evidence>
<evidence type="ECO:0000313" key="2">
    <source>
        <dbReference type="Proteomes" id="UP000322822"/>
    </source>
</evidence>
<organism evidence="1 2">
    <name type="scientific">Cupriavidus pauculus</name>
    <dbReference type="NCBI Taxonomy" id="82633"/>
    <lineage>
        <taxon>Bacteria</taxon>
        <taxon>Pseudomonadati</taxon>
        <taxon>Pseudomonadota</taxon>
        <taxon>Betaproteobacteria</taxon>
        <taxon>Burkholderiales</taxon>
        <taxon>Burkholderiaceae</taxon>
        <taxon>Cupriavidus</taxon>
    </lineage>
</organism>
<dbReference type="PANTHER" id="PTHR38460:SF1">
    <property type="entry name" value="TAUTOMERASE YOLI-RELATED"/>
    <property type="match status" value="1"/>
</dbReference>
<dbReference type="RefSeq" id="WP_150371825.1">
    <property type="nucleotide sequence ID" value="NZ_CP044065.1"/>
</dbReference>
<dbReference type="AlphaFoldDB" id="A0A5P2H2L3"/>
<dbReference type="OrthoDB" id="9804765at2"/>
<dbReference type="Gene3D" id="3.30.429.10">
    <property type="entry name" value="Macrophage Migration Inhibitory Factor"/>
    <property type="match status" value="1"/>
</dbReference>
<reference evidence="1 2" key="1">
    <citation type="submission" date="2019-09" db="EMBL/GenBank/DDBJ databases">
        <title>FDA dAtabase for Regulatory Grade micrObial Sequences (FDA-ARGOS): Supporting development and validation of Infectious Disease Dx tests.</title>
        <authorList>
            <person name="Sciortino C."/>
            <person name="Tallon L."/>
            <person name="Sadzewicz L."/>
            <person name="Vavikolanu K."/>
            <person name="Mehta A."/>
            <person name="Aluvathingal J."/>
            <person name="Nadendla S."/>
            <person name="Nandy P."/>
            <person name="Geyer C."/>
            <person name="Yan Y."/>
            <person name="Sichtig H."/>
        </authorList>
    </citation>
    <scope>NUCLEOTIDE SEQUENCE [LARGE SCALE GENOMIC DNA]</scope>
    <source>
        <strain evidence="1 2">FDAARGOS_664</strain>
    </source>
</reference>
<gene>
    <name evidence="1" type="ORF">FOB72_06770</name>
</gene>
<dbReference type="Pfam" id="PF14552">
    <property type="entry name" value="Tautomerase_2"/>
    <property type="match status" value="1"/>
</dbReference>
<dbReference type="PANTHER" id="PTHR38460">
    <property type="entry name" value="TAUTOMERASE YOLI-RELATED"/>
    <property type="match status" value="1"/>
</dbReference>
<dbReference type="InterPro" id="IPR014347">
    <property type="entry name" value="Tautomerase/MIF_sf"/>
</dbReference>
<accession>A0A5P2H2L3</accession>
<proteinExistence type="predicted"/>
<dbReference type="SUPFAM" id="SSF55331">
    <property type="entry name" value="Tautomerase/MIF"/>
    <property type="match status" value="1"/>
</dbReference>
<dbReference type="InterPro" id="IPR037479">
    <property type="entry name" value="Tauto_MSAD"/>
</dbReference>
<dbReference type="EMBL" id="CP044065">
    <property type="protein sequence ID" value="QET01775.1"/>
    <property type="molecule type" value="Genomic_DNA"/>
</dbReference>
<sequence>MPLARINIAKTASADTVRAIGNVIYDAMTSVANVPAHDKFQIVTRHAEDELIYPQEGYLGVSYTPNIVFIQITWNAGRSTDVKKAFYKAVAEGIAAKTGMRIDDVWINLIDVAREDWSFGRGEMQYAPKDGQ</sequence>
<protein>
    <submittedName>
        <fullName evidence="1">Tautomerase family protein</fullName>
    </submittedName>
</protein>
<dbReference type="Proteomes" id="UP000322822">
    <property type="component" value="Chromosome 1"/>
</dbReference>
<name>A0A5P2H2L3_9BURK</name>